<dbReference type="Gene3D" id="3.30.1490.20">
    <property type="entry name" value="ATP-grasp fold, A domain"/>
    <property type="match status" value="1"/>
</dbReference>
<dbReference type="FunFam" id="3.40.50.20:FF:000008">
    <property type="entry name" value="Synapsin III"/>
    <property type="match status" value="1"/>
</dbReference>
<dbReference type="InterPro" id="IPR013815">
    <property type="entry name" value="ATP_grasp_subdomain_1"/>
</dbReference>
<evidence type="ECO:0000313" key="9">
    <source>
        <dbReference type="Ensembl" id="ENSOKIP00005027859.1"/>
    </source>
</evidence>
<keyword evidence="5" id="KW-0968">Cytoplasmic vesicle</keyword>
<dbReference type="SUPFAM" id="SSF56059">
    <property type="entry name" value="Glutathione synthetase ATP-binding domain-like"/>
    <property type="match status" value="1"/>
</dbReference>
<keyword evidence="10" id="KW-1185">Reference proteome</keyword>
<organism evidence="9 10">
    <name type="scientific">Oncorhynchus kisutch</name>
    <name type="common">Coho salmon</name>
    <name type="synonym">Salmo kisutch</name>
    <dbReference type="NCBI Taxonomy" id="8019"/>
    <lineage>
        <taxon>Eukaryota</taxon>
        <taxon>Metazoa</taxon>
        <taxon>Chordata</taxon>
        <taxon>Craniata</taxon>
        <taxon>Vertebrata</taxon>
        <taxon>Euteleostomi</taxon>
        <taxon>Actinopterygii</taxon>
        <taxon>Neopterygii</taxon>
        <taxon>Teleostei</taxon>
        <taxon>Protacanthopterygii</taxon>
        <taxon>Salmoniformes</taxon>
        <taxon>Salmonidae</taxon>
        <taxon>Salmoninae</taxon>
        <taxon>Oncorhynchus</taxon>
    </lineage>
</organism>
<dbReference type="GeneTree" id="ENSGT00940000155415"/>
<dbReference type="InterPro" id="IPR016185">
    <property type="entry name" value="PreATP-grasp_dom_sf"/>
</dbReference>
<dbReference type="Gene3D" id="3.30.470.20">
    <property type="entry name" value="ATP-grasp fold, B domain"/>
    <property type="match status" value="1"/>
</dbReference>
<dbReference type="FunFam" id="3.30.1490.20:FF:000008">
    <property type="entry name" value="Synapsin I"/>
    <property type="match status" value="1"/>
</dbReference>
<keyword evidence="3" id="KW-0597">Phosphoprotein</keyword>
<evidence type="ECO:0000256" key="5">
    <source>
        <dbReference type="ARBA" id="ARBA00023329"/>
    </source>
</evidence>
<dbReference type="GO" id="GO:0030672">
    <property type="term" value="C:synaptic vesicle membrane"/>
    <property type="evidence" value="ECO:0007669"/>
    <property type="project" value="TreeGrafter"/>
</dbReference>
<reference evidence="9" key="2">
    <citation type="submission" date="2025-09" db="UniProtKB">
        <authorList>
            <consortium name="Ensembl"/>
        </authorList>
    </citation>
    <scope>IDENTIFICATION</scope>
</reference>
<evidence type="ECO:0000256" key="2">
    <source>
        <dbReference type="ARBA" id="ARBA00008243"/>
    </source>
</evidence>
<feature type="compositionally biased region" description="Low complexity" evidence="6">
    <location>
        <begin position="58"/>
        <end position="75"/>
    </location>
</feature>
<dbReference type="Ensembl" id="ENSOKIT00005029504.1">
    <property type="protein sequence ID" value="ENSOKIP00005027859.1"/>
    <property type="gene ID" value="ENSOKIG00005011204.1"/>
</dbReference>
<dbReference type="Pfam" id="PF02078">
    <property type="entry name" value="Synapsin"/>
    <property type="match status" value="1"/>
</dbReference>
<name>A0A8C7FGV2_ONCKI</name>
<keyword evidence="4" id="KW-0770">Synapse</keyword>
<proteinExistence type="inferred from homology"/>
<accession>A0A8C7FGV2</accession>
<dbReference type="InterPro" id="IPR020898">
    <property type="entry name" value="Synapsin_ATP-bd_dom"/>
</dbReference>
<evidence type="ECO:0000256" key="6">
    <source>
        <dbReference type="SAM" id="MobiDB-lite"/>
    </source>
</evidence>
<evidence type="ECO:0000256" key="1">
    <source>
        <dbReference type="ARBA" id="ARBA00004234"/>
    </source>
</evidence>
<dbReference type="PROSITE" id="PS00415">
    <property type="entry name" value="SYNAPSIN_1"/>
    <property type="match status" value="1"/>
</dbReference>
<dbReference type="InterPro" id="IPR020897">
    <property type="entry name" value="Synapsin_pre-ATP-grasp_dom"/>
</dbReference>
<dbReference type="InterPro" id="IPR001359">
    <property type="entry name" value="Synapsin"/>
</dbReference>
<feature type="compositionally biased region" description="Low complexity" evidence="6">
    <location>
        <begin position="457"/>
        <end position="487"/>
    </location>
</feature>
<evidence type="ECO:0000256" key="3">
    <source>
        <dbReference type="ARBA" id="ARBA00022553"/>
    </source>
</evidence>
<dbReference type="PANTHER" id="PTHR10841">
    <property type="entry name" value="SYNAPSIN"/>
    <property type="match status" value="1"/>
</dbReference>
<dbReference type="PANTHER" id="PTHR10841:SF6">
    <property type="entry name" value="SYNAPSIN III"/>
    <property type="match status" value="1"/>
</dbReference>
<evidence type="ECO:0008006" key="11">
    <source>
        <dbReference type="Google" id="ProtNLM"/>
    </source>
</evidence>
<dbReference type="Gene3D" id="3.40.50.20">
    <property type="match status" value="1"/>
</dbReference>
<dbReference type="FunFam" id="3.30.470.20:FF:000042">
    <property type="entry name" value="Synapsin III"/>
    <property type="match status" value="1"/>
</dbReference>
<gene>
    <name evidence="9" type="primary">LOC109896789</name>
</gene>
<evidence type="ECO:0000256" key="4">
    <source>
        <dbReference type="ARBA" id="ARBA00023018"/>
    </source>
</evidence>
<feature type="domain" description="Synapsin pre-ATP-grasp" evidence="7">
    <location>
        <begin position="117"/>
        <end position="218"/>
    </location>
</feature>
<feature type="region of interest" description="Disordered" evidence="6">
    <location>
        <begin position="19"/>
        <end position="75"/>
    </location>
</feature>
<protein>
    <recommendedName>
        <fullName evidence="11">Synapsin III</fullName>
    </recommendedName>
</protein>
<dbReference type="Pfam" id="PF10581">
    <property type="entry name" value="Synapsin_N"/>
    <property type="match status" value="1"/>
</dbReference>
<dbReference type="Proteomes" id="UP000694557">
    <property type="component" value="Unassembled WGS sequence"/>
</dbReference>
<dbReference type="PRINTS" id="PR01368">
    <property type="entry name" value="SYNAPSIN"/>
</dbReference>
<evidence type="ECO:0000259" key="7">
    <source>
        <dbReference type="Pfam" id="PF02078"/>
    </source>
</evidence>
<reference evidence="9" key="1">
    <citation type="submission" date="2025-08" db="UniProtKB">
        <authorList>
            <consortium name="Ensembl"/>
        </authorList>
    </citation>
    <scope>IDENTIFICATION</scope>
</reference>
<evidence type="ECO:0000259" key="8">
    <source>
        <dbReference type="Pfam" id="PF02750"/>
    </source>
</evidence>
<dbReference type="SUPFAM" id="SSF52440">
    <property type="entry name" value="PreATP-grasp domain"/>
    <property type="match status" value="1"/>
</dbReference>
<feature type="region of interest" description="Disordered" evidence="6">
    <location>
        <begin position="451"/>
        <end position="520"/>
    </location>
</feature>
<dbReference type="InterPro" id="IPR019736">
    <property type="entry name" value="Synapsin_P_site"/>
</dbReference>
<dbReference type="GO" id="GO:0007269">
    <property type="term" value="P:neurotransmitter secretion"/>
    <property type="evidence" value="ECO:0007669"/>
    <property type="project" value="InterPro"/>
</dbReference>
<sequence>MNYLRRRLSDSSFVANLPNGYMMDLQSGPRPTPPSSTSNPASPATERRTPPSLPPQVPGSALGSSPGSALGSSPAPTPGGFLSSFSSVVKTAQLAQNAAAAAKASAAAAEAAKPVIRKPKILLVIDDLHTDWAKYFRGKKLNGEYDIRVEQAEFSEINLASYMNSGCMIDMQAIRGGTKVVRSFKPDFVLLRQHAYSMTPGEDFRSLVIGLQYGGVASINSLLSIYNFCSKPWVFSHMIKLYHSLGPEKFPLNEQTFYPNHTQMVTTPTFPVVVKMGHAHAGIGKIKVENELDFQDITSVVALARTYATSEPYVLSKYDIRIQKIGNNYKAYMRTSISGNWKANTGSAMLEQIAMTDRYRLWVDSCAEMFGGLDICAVKAVHGKDGNDYIIEVMDSSMPLIGEHVEEDRQLITDLVINKMCSVLLGINTPQPSAVKVNLFHLFSRVNTHSSALSGHRSGSGSPSQSAQGSPQRARSANTSPSQAFQPGPIPPPAATGPGSQKQPPQLNGEVGRIQSHHPSSHMCMNARTYIHLLHVACPSGLSLTLTFAPCSKSQSLTNTFTETLKGNATDDEAKAETIRSLRQSFASLFSD</sequence>
<feature type="compositionally biased region" description="Low complexity" evidence="6">
    <location>
        <begin position="35"/>
        <end position="44"/>
    </location>
</feature>
<dbReference type="AlphaFoldDB" id="A0A8C7FGV2"/>
<dbReference type="Pfam" id="PF02750">
    <property type="entry name" value="Synapsin_C"/>
    <property type="match status" value="1"/>
</dbReference>
<feature type="domain" description="Synapsin ATP-binding" evidence="8">
    <location>
        <begin position="220"/>
        <end position="421"/>
    </location>
</feature>
<comment type="similarity">
    <text evidence="2">Belongs to the synapsin family.</text>
</comment>
<comment type="subcellular location">
    <subcellularLocation>
        <location evidence="1">Cytoplasmic vesicle</location>
        <location evidence="1">Secretory vesicle</location>
        <location evidence="1">Synaptic vesicle</location>
    </subcellularLocation>
</comment>
<dbReference type="GO" id="GO:0005524">
    <property type="term" value="F:ATP binding"/>
    <property type="evidence" value="ECO:0007669"/>
    <property type="project" value="InterPro"/>
</dbReference>
<evidence type="ECO:0000313" key="10">
    <source>
        <dbReference type="Proteomes" id="UP000694557"/>
    </source>
</evidence>